<evidence type="ECO:0000313" key="1">
    <source>
        <dbReference type="EMBL" id="MDA3733412.1"/>
    </source>
</evidence>
<organism evidence="1 2">
    <name type="scientific">Holtiella tumoricola</name>
    <dbReference type="NCBI Taxonomy" id="3018743"/>
    <lineage>
        <taxon>Bacteria</taxon>
        <taxon>Bacillati</taxon>
        <taxon>Bacillota</taxon>
        <taxon>Clostridia</taxon>
        <taxon>Lachnospirales</taxon>
        <taxon>Cellulosilyticaceae</taxon>
        <taxon>Holtiella</taxon>
    </lineage>
</organism>
<evidence type="ECO:0000313" key="2">
    <source>
        <dbReference type="Proteomes" id="UP001169242"/>
    </source>
</evidence>
<accession>A0AA42J2A4</accession>
<protein>
    <submittedName>
        <fullName evidence="1">CehA/McbA family metallohydrolase</fullName>
    </submittedName>
</protein>
<dbReference type="Proteomes" id="UP001169242">
    <property type="component" value="Unassembled WGS sequence"/>
</dbReference>
<dbReference type="InterPro" id="IPR016195">
    <property type="entry name" value="Pol/histidinol_Pase-like"/>
</dbReference>
<name>A0AA42J2A4_9FIRM</name>
<dbReference type="InterPro" id="IPR008979">
    <property type="entry name" value="Galactose-bd-like_sf"/>
</dbReference>
<dbReference type="RefSeq" id="WP_271013244.1">
    <property type="nucleotide sequence ID" value="NZ_JAQIFT010000062.1"/>
</dbReference>
<dbReference type="Gene3D" id="2.60.120.260">
    <property type="entry name" value="Galactose-binding domain-like"/>
    <property type="match status" value="1"/>
</dbReference>
<comment type="caution">
    <text evidence="1">The sequence shown here is derived from an EMBL/GenBank/DDBJ whole genome shotgun (WGS) entry which is preliminary data.</text>
</comment>
<dbReference type="AlphaFoldDB" id="A0AA42J2A4"/>
<dbReference type="SUPFAM" id="SSF89550">
    <property type="entry name" value="PHP domain-like"/>
    <property type="match status" value="1"/>
</dbReference>
<reference evidence="1" key="1">
    <citation type="journal article" date="2023" name="Int. J. Syst. Evol. Microbiol.">
        <title>&lt;i&gt;Holtiella tumoricola&lt;/i&gt; gen. nov. sp. nov., isolated from a human clinical sample.</title>
        <authorList>
            <person name="Allen-Vercoe E."/>
            <person name="Daigneault M.C."/>
            <person name="Vancuren S.J."/>
            <person name="Cochrane K."/>
            <person name="O'Neal L.L."/>
            <person name="Sankaranarayanan K."/>
            <person name="Lawson P.A."/>
        </authorList>
    </citation>
    <scope>NUCLEOTIDE SEQUENCE</scope>
    <source>
        <strain evidence="1">CC70A</strain>
    </source>
</reference>
<keyword evidence="2" id="KW-1185">Reference proteome</keyword>
<sequence>MSSHTSKKYKHFYGDLHTHTGFSDGQGTPKEAFKWAKESRRGDFLAVSDHADRIDQRKWEATLKAAQEATDETFVALASVESGYSEEYIDEDGVAVVNGGELNLLGVSELIVESGYPTNGEHFGELLKKQEEAIAFFNHPQEASWPTDKIWNAYKDFEVLNPEENLQIVGVEVSNETSAYNDLHELVYSIALDKGWRFAPFANSDTHSGKWLSGFDDRTVVLAEALTAKDLLEAFRQRRFYAVQNPSFQIEFEVNGQVMGSVLEPSCIDYEIKIEVENRSPKEGEAFKCIQLISDNGEVVAEKLLDSFYDLWQFGVASTTAHYYFVRVVNQLGEKIWTAPIWTGRKAKIWEPVQKGIRIPMDKMSICEVSSEKVAHQAKEVLNLDTKTWWEAEGPMGELLLDLGEIKNIVGIGYRKNYIHYEDKEALAKLLDCYEYEIRLEQDGEAIHKEKGRILNYGKEHYTHFESVKGRYIYIKAKSIEENATVAIGNIFIYTQ</sequence>
<dbReference type="NCBIfam" id="NF038032">
    <property type="entry name" value="CehA_McbA_metalo"/>
    <property type="match status" value="1"/>
</dbReference>
<dbReference type="Gene3D" id="3.20.20.140">
    <property type="entry name" value="Metal-dependent hydrolases"/>
    <property type="match status" value="1"/>
</dbReference>
<dbReference type="EMBL" id="JAQIFT010000062">
    <property type="protein sequence ID" value="MDA3733412.1"/>
    <property type="molecule type" value="Genomic_DNA"/>
</dbReference>
<dbReference type="SUPFAM" id="SSF49785">
    <property type="entry name" value="Galactose-binding domain-like"/>
    <property type="match status" value="1"/>
</dbReference>
<proteinExistence type="predicted"/>
<gene>
    <name evidence="1" type="ORF">PBV87_18190</name>
</gene>